<proteinExistence type="predicted"/>
<evidence type="ECO:0000313" key="1">
    <source>
        <dbReference type="EMBL" id="OXL44033.1"/>
    </source>
</evidence>
<protein>
    <submittedName>
        <fullName evidence="1">Uncharacterized protein</fullName>
    </submittedName>
</protein>
<accession>A0AA91TJY1</accession>
<name>A0AA91TJY1_9BACT</name>
<evidence type="ECO:0000313" key="2">
    <source>
        <dbReference type="Proteomes" id="UP000215155"/>
    </source>
</evidence>
<comment type="caution">
    <text evidence="1">The sequence shown here is derived from an EMBL/GenBank/DDBJ whole genome shotgun (WGS) entry which is preliminary data.</text>
</comment>
<organism evidence="1 2">
    <name type="scientific">Segatella copri</name>
    <dbReference type="NCBI Taxonomy" id="165179"/>
    <lineage>
        <taxon>Bacteria</taxon>
        <taxon>Pseudomonadati</taxon>
        <taxon>Bacteroidota</taxon>
        <taxon>Bacteroidia</taxon>
        <taxon>Bacteroidales</taxon>
        <taxon>Prevotellaceae</taxon>
        <taxon>Segatella</taxon>
    </lineage>
</organism>
<gene>
    <name evidence="1" type="ORF">CFT61_07890</name>
</gene>
<sequence>MLVLAFFFLGEYKAFALSGRIVHSWITQGVALGWELLPFQGVLVLGASALSGRIVHSWFTQGVALG</sequence>
<dbReference type="AlphaFoldDB" id="A0AA91TJY1"/>
<dbReference type="EMBL" id="NMPZ01000010">
    <property type="protein sequence ID" value="OXL44033.1"/>
    <property type="molecule type" value="Genomic_DNA"/>
</dbReference>
<dbReference type="Proteomes" id="UP000215155">
    <property type="component" value="Unassembled WGS sequence"/>
</dbReference>
<reference evidence="1 2" key="1">
    <citation type="submission" date="2017-07" db="EMBL/GenBank/DDBJ databases">
        <title>Draft genome sequence of Prevotella copri isolated from the gut of healthy adult Indian.</title>
        <authorList>
            <person name="Das B."/>
            <person name="Bag S."/>
            <person name="Ghosh T.S."/>
        </authorList>
    </citation>
    <scope>NUCLEOTIDE SEQUENCE [LARGE SCALE GENOMIC DNA]</scope>
    <source>
        <strain evidence="1 2">Indica</strain>
    </source>
</reference>